<dbReference type="GO" id="GO:0005634">
    <property type="term" value="C:nucleus"/>
    <property type="evidence" value="ECO:0007669"/>
    <property type="project" value="TreeGrafter"/>
</dbReference>
<dbReference type="GO" id="GO:0018991">
    <property type="term" value="P:egg-laying behavior"/>
    <property type="evidence" value="ECO:0007669"/>
    <property type="project" value="UniProtKB-ARBA"/>
</dbReference>
<dbReference type="FunFam" id="3.60.21.10:FF:000026">
    <property type="entry name" value="Serine/threonine-protein phosphatase"/>
    <property type="match status" value="1"/>
</dbReference>
<dbReference type="Gene3D" id="3.60.21.10">
    <property type="match status" value="1"/>
</dbReference>
<evidence type="ECO:0000313" key="13">
    <source>
        <dbReference type="EMBL" id="CDW57137.1"/>
    </source>
</evidence>
<evidence type="ECO:0000256" key="11">
    <source>
        <dbReference type="RuleBase" id="RU004273"/>
    </source>
</evidence>
<dbReference type="EMBL" id="HG806124">
    <property type="protein sequence ID" value="CDW57137.1"/>
    <property type="molecule type" value="Genomic_DNA"/>
</dbReference>
<reference evidence="13" key="1">
    <citation type="submission" date="2014-01" db="EMBL/GenBank/DDBJ databases">
        <authorList>
            <person name="Aslett M."/>
        </authorList>
    </citation>
    <scope>NUCLEOTIDE SEQUENCE</scope>
</reference>
<organism evidence="13 14">
    <name type="scientific">Trichuris trichiura</name>
    <name type="common">Whipworm</name>
    <name type="synonym">Trichocephalus trichiurus</name>
    <dbReference type="NCBI Taxonomy" id="36087"/>
    <lineage>
        <taxon>Eukaryota</taxon>
        <taxon>Metazoa</taxon>
        <taxon>Ecdysozoa</taxon>
        <taxon>Nematoda</taxon>
        <taxon>Enoplea</taxon>
        <taxon>Dorylaimia</taxon>
        <taxon>Trichinellida</taxon>
        <taxon>Trichuridae</taxon>
        <taxon>Trichuris</taxon>
    </lineage>
</organism>
<evidence type="ECO:0000256" key="2">
    <source>
        <dbReference type="ARBA" id="ARBA00008294"/>
    </source>
</evidence>
<dbReference type="GO" id="GO:0000785">
    <property type="term" value="C:chromatin"/>
    <property type="evidence" value="ECO:0007669"/>
    <property type="project" value="UniProtKB-ARBA"/>
</dbReference>
<evidence type="ECO:0000256" key="5">
    <source>
        <dbReference type="ARBA" id="ARBA00022912"/>
    </source>
</evidence>
<comment type="similarity">
    <text evidence="2 11">Belongs to the PPP phosphatase family.</text>
</comment>
<evidence type="ECO:0000256" key="7">
    <source>
        <dbReference type="ARBA" id="ARBA00037818"/>
    </source>
</evidence>
<reference evidence="13" key="2">
    <citation type="submission" date="2014-03" db="EMBL/GenBank/DDBJ databases">
        <title>The whipworm genome and dual-species transcriptomics of an intimate host-pathogen interaction.</title>
        <authorList>
            <person name="Foth B.J."/>
            <person name="Tsai I.J."/>
            <person name="Reid A.J."/>
            <person name="Bancroft A.J."/>
            <person name="Nichol S."/>
            <person name="Tracey A."/>
            <person name="Holroyd N."/>
            <person name="Cotton J.A."/>
            <person name="Stanley E.J."/>
            <person name="Zarowiecki M."/>
            <person name="Liu J.Z."/>
            <person name="Huckvale T."/>
            <person name="Cooper P.J."/>
            <person name="Grencis R.K."/>
            <person name="Berriman M."/>
        </authorList>
    </citation>
    <scope>NUCLEOTIDE SEQUENCE [LARGE SCALE GENOMIC DNA]</scope>
</reference>
<dbReference type="InterPro" id="IPR050341">
    <property type="entry name" value="PP1_catalytic_subunit"/>
</dbReference>
<feature type="domain" description="Serine/threonine specific protein phosphatases" evidence="12">
    <location>
        <begin position="126"/>
        <end position="131"/>
    </location>
</feature>
<dbReference type="AlphaFoldDB" id="A0A077Z9T8"/>
<dbReference type="PROSITE" id="PS00125">
    <property type="entry name" value="SER_THR_PHOSPHATASE"/>
    <property type="match status" value="1"/>
</dbReference>
<keyword evidence="4 11" id="KW-0378">Hydrolase</keyword>
<evidence type="ECO:0000256" key="1">
    <source>
        <dbReference type="ARBA" id="ARBA00001936"/>
    </source>
</evidence>
<evidence type="ECO:0000256" key="9">
    <source>
        <dbReference type="ARBA" id="ARBA00048336"/>
    </source>
</evidence>
<keyword evidence="6" id="KW-0464">Manganese</keyword>
<dbReference type="GO" id="GO:0007060">
    <property type="term" value="P:male meiosis chromosome segregation"/>
    <property type="evidence" value="ECO:0007669"/>
    <property type="project" value="UniProtKB-ARBA"/>
</dbReference>
<dbReference type="OrthoDB" id="1930084at2759"/>
<dbReference type="GO" id="GO:0004722">
    <property type="term" value="F:protein serine/threonine phosphatase activity"/>
    <property type="evidence" value="ECO:0007669"/>
    <property type="project" value="UniProtKB-EC"/>
</dbReference>
<protein>
    <recommendedName>
        <fullName evidence="11">Serine/threonine-protein phosphatase</fullName>
        <ecNumber evidence="11">3.1.3.16</ecNumber>
    </recommendedName>
</protein>
<evidence type="ECO:0000256" key="10">
    <source>
        <dbReference type="ARBA" id="ARBA00054219"/>
    </source>
</evidence>
<comment type="cofactor">
    <cofactor evidence="1">
        <name>Mn(2+)</name>
        <dbReference type="ChEBI" id="CHEBI:29035"/>
    </cofactor>
</comment>
<evidence type="ECO:0000259" key="12">
    <source>
        <dbReference type="PROSITE" id="PS00125"/>
    </source>
</evidence>
<comment type="function">
    <text evidence="10">Probable phosphatase which plays a redundant role with gsp-4 in spermatogenesis by regulating sister chromatid segregation during meiosis. In addition, involved in sperm motility by controlling the dynamic disassembly of major sperm proteins (MSP) in the spermatozoan pseudopodium.</text>
</comment>
<dbReference type="InterPro" id="IPR006186">
    <property type="entry name" value="Ser/Thr-sp_prot-phosphatase"/>
</dbReference>
<keyword evidence="5" id="KW-0904">Protein phosphatase</keyword>
<dbReference type="SMART" id="SM00156">
    <property type="entry name" value="PP2Ac"/>
    <property type="match status" value="1"/>
</dbReference>
<evidence type="ECO:0000313" key="14">
    <source>
        <dbReference type="Proteomes" id="UP000030665"/>
    </source>
</evidence>
<dbReference type="InterPro" id="IPR004843">
    <property type="entry name" value="Calcineurin-like_PHP"/>
</dbReference>
<evidence type="ECO:0000256" key="4">
    <source>
        <dbReference type="ARBA" id="ARBA00022801"/>
    </source>
</evidence>
<dbReference type="GO" id="GO:0031143">
    <property type="term" value="C:pseudopodium"/>
    <property type="evidence" value="ECO:0007669"/>
    <property type="project" value="UniProtKB-SubCell"/>
</dbReference>
<dbReference type="PANTHER" id="PTHR11668:SF300">
    <property type="entry name" value="SERINE_THREONINE-PROTEIN PHOSPHATASE"/>
    <property type="match status" value="1"/>
</dbReference>
<dbReference type="STRING" id="36087.A0A077Z9T8"/>
<dbReference type="GO" id="GO:0031272">
    <property type="term" value="P:regulation of pseudopodium assembly"/>
    <property type="evidence" value="ECO:0007669"/>
    <property type="project" value="UniProtKB-ARBA"/>
</dbReference>
<dbReference type="InterPro" id="IPR029052">
    <property type="entry name" value="Metallo-depent_PP-like"/>
</dbReference>
<dbReference type="SUPFAM" id="SSF56300">
    <property type="entry name" value="Metallo-dependent phosphatases"/>
    <property type="match status" value="1"/>
</dbReference>
<name>A0A077Z9T8_TRITR</name>
<dbReference type="PANTHER" id="PTHR11668">
    <property type="entry name" value="SERINE/THREONINE PROTEIN PHOSPHATASE"/>
    <property type="match status" value="1"/>
</dbReference>
<dbReference type="Proteomes" id="UP000030665">
    <property type="component" value="Unassembled WGS sequence"/>
</dbReference>
<keyword evidence="3" id="KW-0479">Metal-binding</keyword>
<dbReference type="PRINTS" id="PR00114">
    <property type="entry name" value="STPHPHTASE"/>
</dbReference>
<dbReference type="Pfam" id="PF00149">
    <property type="entry name" value="Metallophos"/>
    <property type="match status" value="1"/>
</dbReference>
<gene>
    <name evidence="13" type="ORF">TTRE_0000542401</name>
</gene>
<keyword evidence="14" id="KW-1185">Reference proteome</keyword>
<evidence type="ECO:0000256" key="8">
    <source>
        <dbReference type="ARBA" id="ARBA00047761"/>
    </source>
</evidence>
<dbReference type="GO" id="GO:0097723">
    <property type="term" value="P:amoeboid sperm motility"/>
    <property type="evidence" value="ECO:0007669"/>
    <property type="project" value="UniProtKB-ARBA"/>
</dbReference>
<accession>A0A077Z9T8</accession>
<evidence type="ECO:0000256" key="6">
    <source>
        <dbReference type="ARBA" id="ARBA00023211"/>
    </source>
</evidence>
<proteinExistence type="inferred from homology"/>
<comment type="subcellular location">
    <subcellularLocation>
        <location evidence="7">Cell projection</location>
        <location evidence="7">Pseudopodium</location>
    </subcellularLocation>
</comment>
<comment type="catalytic activity">
    <reaction evidence="8">
        <text>O-phospho-L-seryl-[protein] + H2O = L-seryl-[protein] + phosphate</text>
        <dbReference type="Rhea" id="RHEA:20629"/>
        <dbReference type="Rhea" id="RHEA-COMP:9863"/>
        <dbReference type="Rhea" id="RHEA-COMP:11604"/>
        <dbReference type="ChEBI" id="CHEBI:15377"/>
        <dbReference type="ChEBI" id="CHEBI:29999"/>
        <dbReference type="ChEBI" id="CHEBI:43474"/>
        <dbReference type="ChEBI" id="CHEBI:83421"/>
        <dbReference type="EC" id="3.1.3.16"/>
    </reaction>
</comment>
<comment type="catalytic activity">
    <reaction evidence="9 11">
        <text>O-phospho-L-threonyl-[protein] + H2O = L-threonyl-[protein] + phosphate</text>
        <dbReference type="Rhea" id="RHEA:47004"/>
        <dbReference type="Rhea" id="RHEA-COMP:11060"/>
        <dbReference type="Rhea" id="RHEA-COMP:11605"/>
        <dbReference type="ChEBI" id="CHEBI:15377"/>
        <dbReference type="ChEBI" id="CHEBI:30013"/>
        <dbReference type="ChEBI" id="CHEBI:43474"/>
        <dbReference type="ChEBI" id="CHEBI:61977"/>
        <dbReference type="EC" id="3.1.3.16"/>
    </reaction>
</comment>
<dbReference type="GO" id="GO:0005737">
    <property type="term" value="C:cytoplasm"/>
    <property type="evidence" value="ECO:0007669"/>
    <property type="project" value="TreeGrafter"/>
</dbReference>
<dbReference type="EC" id="3.1.3.16" evidence="11"/>
<dbReference type="GO" id="GO:0046872">
    <property type="term" value="F:metal ion binding"/>
    <property type="evidence" value="ECO:0007669"/>
    <property type="project" value="UniProtKB-KW"/>
</dbReference>
<evidence type="ECO:0000256" key="3">
    <source>
        <dbReference type="ARBA" id="ARBA00022723"/>
    </source>
</evidence>
<sequence>MSANATPLKPKPAEETKWASYQEKLLQLRNEDQSLEMSEADEIIDAIIPVLLTQPILIEVETPVTICGDVHGQLEDLLRLYDYIGWPPNVRYLFLGDYVDRGKRSVEVILLQFLLKLRYPYDFYILRGNHESYKINRVYGFYEECKSRYDISLWRHFQNAFNCLPLCGLVAGRIFCMHGGLPQELLHWDQIRRMKRPSDVPESGIMCDLLWADPNHDGLGWEMNPRGVSWLFGEDAVLEFCQRMDIDLVARAHQVVQEGYEFFAKRHLVTLFSAPNYGGDFGNIAGAMSVDANLRCKISVLFSYNLFNLFYLFLNKCFCQF</sequence>